<dbReference type="SUPFAM" id="SSF53383">
    <property type="entry name" value="PLP-dependent transferases"/>
    <property type="match status" value="1"/>
</dbReference>
<keyword evidence="7" id="KW-0032">Aminotransferase</keyword>
<dbReference type="Gene3D" id="3.90.1150.10">
    <property type="entry name" value="Aspartate Aminotransferase, domain 1"/>
    <property type="match status" value="1"/>
</dbReference>
<dbReference type="EMBL" id="CP060716">
    <property type="protein sequence ID" value="QNN61864.1"/>
    <property type="molecule type" value="Genomic_DNA"/>
</dbReference>
<accession>A0A7G9S1Y9</accession>
<name>A0A7G9S1Y9_9MICO</name>
<dbReference type="Gene3D" id="3.40.640.10">
    <property type="entry name" value="Type I PLP-dependent aspartate aminotransferase-like (Major domain)"/>
    <property type="match status" value="1"/>
</dbReference>
<evidence type="ECO:0000313" key="7">
    <source>
        <dbReference type="EMBL" id="QNN61864.1"/>
    </source>
</evidence>
<dbReference type="EC" id="4.4.1.13" evidence="2"/>
<feature type="domain" description="Aminotransferase class I/classII large" evidence="6">
    <location>
        <begin position="124"/>
        <end position="418"/>
    </location>
</feature>
<dbReference type="Pfam" id="PF00155">
    <property type="entry name" value="Aminotran_1_2"/>
    <property type="match status" value="1"/>
</dbReference>
<reference evidence="7 8" key="1">
    <citation type="submission" date="2020-08" db="EMBL/GenBank/DDBJ databases">
        <title>Genome sequence of Leucobacter denitrificans KACC 14055T.</title>
        <authorList>
            <person name="Hyun D.-W."/>
            <person name="Bae J.-W."/>
        </authorList>
    </citation>
    <scope>NUCLEOTIDE SEQUENCE [LARGE SCALE GENOMIC DNA]</scope>
    <source>
        <strain evidence="7 8">KACC 14055</strain>
    </source>
</reference>
<dbReference type="PANTHER" id="PTHR43525:SF2">
    <property type="entry name" value="CYSTATHIONINE BETA-LYASE-RELATED"/>
    <property type="match status" value="1"/>
</dbReference>
<dbReference type="InterPro" id="IPR051798">
    <property type="entry name" value="Class-II_PLP-Dep_Aminotrans"/>
</dbReference>
<keyword evidence="8" id="KW-1185">Reference proteome</keyword>
<dbReference type="InterPro" id="IPR015424">
    <property type="entry name" value="PyrdxlP-dep_Trfase"/>
</dbReference>
<dbReference type="Proteomes" id="UP000515934">
    <property type="component" value="Chromosome"/>
</dbReference>
<sequence length="434" mass="46680">MSDCPAPQLPLTDASGVPFSALDPALLREQRRSIKWTRFPADVLPLFVAEMDFTVAPAIKRELIERIEHSDTGYLEGAGDLAVAFAEFARDRWGWEISTSHVRLATDVATGVVESLRVWLKAHGAAFGVDRAPRIALPVPVYPGFFEMLEEVPFEIVELPLTKATDADADAAAAAAAAGGSARLDFAAIEREFASERGIDAFLLCNPHNPHGLVHTREELAELARLAAKHEVFVVSDEIHAPLTHAGETFTPFAPLAATAGALAVTTTSASKGWNLAGTKCSVIVAADERANELLKLLPPETEVRASILGLHASIAAFRDARDWLDATVAQIESNIALFAELADEHLPGVTYTIPKSSYLVWLDFRDAGLGENPYARLLRDAKVALNDGVYFGAGGESHARINLACAPDTIREAVRRIAQVLPQADSTQPEAGE</sequence>
<dbReference type="CDD" id="cd00609">
    <property type="entry name" value="AAT_like"/>
    <property type="match status" value="1"/>
</dbReference>
<comment type="cofactor">
    <cofactor evidence="1">
        <name>pyridoxal 5'-phosphate</name>
        <dbReference type="ChEBI" id="CHEBI:597326"/>
    </cofactor>
</comment>
<dbReference type="InterPro" id="IPR004839">
    <property type="entry name" value="Aminotransferase_I/II_large"/>
</dbReference>
<dbReference type="InterPro" id="IPR015422">
    <property type="entry name" value="PyrdxlP-dep_Trfase_small"/>
</dbReference>
<evidence type="ECO:0000313" key="8">
    <source>
        <dbReference type="Proteomes" id="UP000515934"/>
    </source>
</evidence>
<dbReference type="PANTHER" id="PTHR43525">
    <property type="entry name" value="PROTEIN MALY"/>
    <property type="match status" value="1"/>
</dbReference>
<evidence type="ECO:0000259" key="6">
    <source>
        <dbReference type="Pfam" id="PF00155"/>
    </source>
</evidence>
<comment type="similarity">
    <text evidence="5">Belongs to the class-II pyridoxal-phosphate-dependent aminotransferase family. MalY/PatB cystathionine beta-lyase subfamily.</text>
</comment>
<evidence type="ECO:0000256" key="5">
    <source>
        <dbReference type="ARBA" id="ARBA00037974"/>
    </source>
</evidence>
<keyword evidence="4" id="KW-0456">Lyase</keyword>
<proteinExistence type="inferred from homology"/>
<evidence type="ECO:0000256" key="3">
    <source>
        <dbReference type="ARBA" id="ARBA00022898"/>
    </source>
</evidence>
<evidence type="ECO:0000256" key="2">
    <source>
        <dbReference type="ARBA" id="ARBA00012224"/>
    </source>
</evidence>
<organism evidence="7 8">
    <name type="scientific">Leucobacter denitrificans</name>
    <dbReference type="NCBI Taxonomy" id="683042"/>
    <lineage>
        <taxon>Bacteria</taxon>
        <taxon>Bacillati</taxon>
        <taxon>Actinomycetota</taxon>
        <taxon>Actinomycetes</taxon>
        <taxon>Micrococcales</taxon>
        <taxon>Microbacteriaceae</taxon>
        <taxon>Leucobacter</taxon>
    </lineage>
</organism>
<evidence type="ECO:0000256" key="4">
    <source>
        <dbReference type="ARBA" id="ARBA00023239"/>
    </source>
</evidence>
<gene>
    <name evidence="7" type="ORF">H9L06_05850</name>
</gene>
<keyword evidence="7" id="KW-0808">Transferase</keyword>
<dbReference type="GO" id="GO:0008483">
    <property type="term" value="F:transaminase activity"/>
    <property type="evidence" value="ECO:0007669"/>
    <property type="project" value="UniProtKB-KW"/>
</dbReference>
<protein>
    <recommendedName>
        <fullName evidence="2">cysteine-S-conjugate beta-lyase</fullName>
        <ecNumber evidence="2">4.4.1.13</ecNumber>
    </recommendedName>
</protein>
<dbReference type="GO" id="GO:0030170">
    <property type="term" value="F:pyridoxal phosphate binding"/>
    <property type="evidence" value="ECO:0007669"/>
    <property type="project" value="InterPro"/>
</dbReference>
<keyword evidence="3" id="KW-0663">Pyridoxal phosphate</keyword>
<dbReference type="KEGG" id="ldn:H9L06_05850"/>
<dbReference type="GO" id="GO:0047804">
    <property type="term" value="F:cysteine-S-conjugate beta-lyase activity"/>
    <property type="evidence" value="ECO:0007669"/>
    <property type="project" value="UniProtKB-EC"/>
</dbReference>
<dbReference type="InterPro" id="IPR015421">
    <property type="entry name" value="PyrdxlP-dep_Trfase_major"/>
</dbReference>
<dbReference type="AlphaFoldDB" id="A0A7G9S1Y9"/>
<dbReference type="RefSeq" id="WP_187554335.1">
    <property type="nucleotide sequence ID" value="NZ_CP060716.1"/>
</dbReference>
<evidence type="ECO:0000256" key="1">
    <source>
        <dbReference type="ARBA" id="ARBA00001933"/>
    </source>
</evidence>